<dbReference type="FunFam" id="3.40.1160.10:FF:000027">
    <property type="entry name" value="Aspartokinase"/>
    <property type="match status" value="1"/>
</dbReference>
<dbReference type="PANTHER" id="PTHR21499:SF67">
    <property type="entry name" value="ASPARTOKINASE 3"/>
    <property type="match status" value="1"/>
</dbReference>
<dbReference type="InterPro" id="IPR002912">
    <property type="entry name" value="ACT_dom"/>
</dbReference>
<dbReference type="GO" id="GO:0009090">
    <property type="term" value="P:homoserine biosynthetic process"/>
    <property type="evidence" value="ECO:0007669"/>
    <property type="project" value="TreeGrafter"/>
</dbReference>
<dbReference type="NCBIfam" id="NF006540">
    <property type="entry name" value="PRK09034.1"/>
    <property type="match status" value="1"/>
</dbReference>
<dbReference type="InterPro" id="IPR035804">
    <property type="entry name" value="AKIII_YclM_N"/>
</dbReference>
<dbReference type="Gene3D" id="1.20.120.1320">
    <property type="entry name" value="Aspartokinase, catalytic domain"/>
    <property type="match status" value="1"/>
</dbReference>
<dbReference type="InterPro" id="IPR042199">
    <property type="entry name" value="AsparK_Bifunc_asparK/hSer_DH"/>
</dbReference>
<dbReference type="GO" id="GO:0019877">
    <property type="term" value="P:diaminopimelate biosynthetic process"/>
    <property type="evidence" value="ECO:0007669"/>
    <property type="project" value="UniProtKB-KW"/>
</dbReference>
<comment type="pathway">
    <text evidence="3 15">Amino-acid biosynthesis; L-methionine biosynthesis via de novo pathway; L-homoserine from L-aspartate: step 1/3.</text>
</comment>
<evidence type="ECO:0000256" key="12">
    <source>
        <dbReference type="ARBA" id="ARBA00047872"/>
    </source>
</evidence>
<feature type="domain" description="ACT" evidence="16">
    <location>
        <begin position="388"/>
        <end position="448"/>
    </location>
</feature>
<dbReference type="InterPro" id="IPR001341">
    <property type="entry name" value="Asp_kinase"/>
</dbReference>
<keyword evidence="18" id="KW-1185">Reference proteome</keyword>
<dbReference type="CDD" id="cd04911">
    <property type="entry name" value="ACT_AKiii-YclM-BS_1"/>
    <property type="match status" value="1"/>
</dbReference>
<keyword evidence="10" id="KW-0220">Diaminopimelate biosynthesis</keyword>
<evidence type="ECO:0000313" key="17">
    <source>
        <dbReference type="EMBL" id="MDC3418950.1"/>
    </source>
</evidence>
<dbReference type="GO" id="GO:0004072">
    <property type="term" value="F:aspartate kinase activity"/>
    <property type="evidence" value="ECO:0007669"/>
    <property type="project" value="UniProtKB-EC"/>
</dbReference>
<keyword evidence="6 14" id="KW-0808">Transferase</keyword>
<dbReference type="FunFam" id="3.30.2130.10:FF:000001">
    <property type="entry name" value="Bifunctional aspartokinase/homoserine dehydrogenase"/>
    <property type="match status" value="1"/>
</dbReference>
<evidence type="ECO:0000256" key="10">
    <source>
        <dbReference type="ARBA" id="ARBA00022915"/>
    </source>
</evidence>
<organism evidence="17 18">
    <name type="scientific">Aquibacillus koreensis</name>
    <dbReference type="NCBI Taxonomy" id="279446"/>
    <lineage>
        <taxon>Bacteria</taxon>
        <taxon>Bacillati</taxon>
        <taxon>Bacillota</taxon>
        <taxon>Bacilli</taxon>
        <taxon>Bacillales</taxon>
        <taxon>Bacillaceae</taxon>
        <taxon>Aquibacillus</taxon>
    </lineage>
</organism>
<dbReference type="SUPFAM" id="SSF55021">
    <property type="entry name" value="ACT-like"/>
    <property type="match status" value="2"/>
</dbReference>
<proteinExistence type="inferred from homology"/>
<dbReference type="PIRSF" id="PIRSF000726">
    <property type="entry name" value="Asp_kin"/>
    <property type="match status" value="1"/>
</dbReference>
<dbReference type="CDD" id="cd04916">
    <property type="entry name" value="ACT_AKiii-YclM-BS_2"/>
    <property type="match status" value="1"/>
</dbReference>
<evidence type="ECO:0000256" key="14">
    <source>
        <dbReference type="RuleBase" id="RU003448"/>
    </source>
</evidence>
<evidence type="ECO:0000256" key="11">
    <source>
        <dbReference type="ARBA" id="ARBA00023154"/>
    </source>
</evidence>
<comment type="function">
    <text evidence="1">Catalyzes the phosphorylation of the beta-carboxyl group of aspartic acid with ATP to yield 4-phospho-L-aspartate, which is involved in the branched biosynthetic pathway leading to the biosynthesis of amino acids threonine, isoleucine and methionine.</text>
</comment>
<accession>A0A9X3WI74</accession>
<dbReference type="InterPro" id="IPR018042">
    <property type="entry name" value="Aspartate_kinase_CS"/>
</dbReference>
<keyword evidence="8 14" id="KW-0418">Kinase</keyword>
<evidence type="ECO:0000256" key="6">
    <source>
        <dbReference type="ARBA" id="ARBA00022679"/>
    </source>
</evidence>
<evidence type="ECO:0000256" key="13">
    <source>
        <dbReference type="PIRSR" id="PIRSR000726-1"/>
    </source>
</evidence>
<keyword evidence="7 13" id="KW-0547">Nucleotide-binding</keyword>
<sequence>MKVAKFGGSSVASAEQLRKVANIIMEDPERRAIVVSAPGKRNKEDIKVTDLLIEIGEAYCSGESYDEPLAQVLARFRDITSELGLTDQVLAEIKQDVEKTIASDYSDAFKIDAIKAIGEDSSAKVLSEYLKTLGVEATYLNPKDAGIIVSDQPGNAQLLEESFEHLLKIRDRNEIVVIPGFFGYSKEGKLVTFSRGGSDITGSIVAAGVQADLYENFTDVDSVYCVNPNIVENPKEITSLTYKEMRELSYAGFSVFHDEALIPAFKASIPVCIKNTNNPNGLGTIIVSQKETGENPVVGIASDTGFLSLYVSKYLMNRELGFGRKLLHILEDEGISFEHTPSGIDDMSVIIRESQLPKDKEARVIERIKNELDPDTVYTERGLALIMIVGEGMNSTVGIAEKATSAFSKANVNLEMMNQGSSEVSMMFGIKAAGVDAAVKALYHVFFE</sequence>
<dbReference type="Proteomes" id="UP001145072">
    <property type="component" value="Unassembled WGS sequence"/>
</dbReference>
<reference evidence="17" key="1">
    <citation type="submission" date="2022-06" db="EMBL/GenBank/DDBJ databases">
        <title>Aquibacillus sp. a new bacterium isolated from soil saline samples.</title>
        <authorList>
            <person name="Galisteo C."/>
            <person name="De La Haba R."/>
            <person name="Sanchez-Porro C."/>
            <person name="Ventosa A."/>
        </authorList>
    </citation>
    <scope>NUCLEOTIDE SEQUENCE</scope>
    <source>
        <strain evidence="17">JCM 12387</strain>
    </source>
</reference>
<comment type="pathway">
    <text evidence="2 15">Amino-acid biosynthesis; L-lysine biosynthesis via DAP pathway; (S)-tetrahydrodipicolinate from L-aspartate: step 1/4.</text>
</comment>
<evidence type="ECO:0000256" key="8">
    <source>
        <dbReference type="ARBA" id="ARBA00022777"/>
    </source>
</evidence>
<keyword evidence="15" id="KW-0028">Amino-acid biosynthesis</keyword>
<dbReference type="EMBL" id="JAMQJZ010000001">
    <property type="protein sequence ID" value="MDC3418950.1"/>
    <property type="molecule type" value="Genomic_DNA"/>
</dbReference>
<dbReference type="NCBIfam" id="TIGR00657">
    <property type="entry name" value="asp_kinases"/>
    <property type="match status" value="1"/>
</dbReference>
<dbReference type="GO" id="GO:0009089">
    <property type="term" value="P:lysine biosynthetic process via diaminopimelate"/>
    <property type="evidence" value="ECO:0007669"/>
    <property type="project" value="InterPro"/>
</dbReference>
<dbReference type="CDD" id="cd04245">
    <property type="entry name" value="AAK_AKiii-YclM-BS"/>
    <property type="match status" value="1"/>
</dbReference>
<feature type="binding site" evidence="13">
    <location>
        <position position="224"/>
    </location>
    <ligand>
        <name>ATP</name>
        <dbReference type="ChEBI" id="CHEBI:30616"/>
    </ligand>
</feature>
<dbReference type="PROSITE" id="PS51671">
    <property type="entry name" value="ACT"/>
    <property type="match status" value="1"/>
</dbReference>
<comment type="pathway">
    <text evidence="4 15">Amino-acid biosynthesis; L-threonine biosynthesis; L-threonine from L-aspartate: step 1/5.</text>
</comment>
<dbReference type="GO" id="GO:0005829">
    <property type="term" value="C:cytosol"/>
    <property type="evidence" value="ECO:0007669"/>
    <property type="project" value="TreeGrafter"/>
</dbReference>
<evidence type="ECO:0000313" key="18">
    <source>
        <dbReference type="Proteomes" id="UP001145072"/>
    </source>
</evidence>
<comment type="similarity">
    <text evidence="5 14">Belongs to the aspartokinase family.</text>
</comment>
<evidence type="ECO:0000256" key="1">
    <source>
        <dbReference type="ARBA" id="ARBA00003121"/>
    </source>
</evidence>
<dbReference type="Pfam" id="PF22468">
    <property type="entry name" value="ACT_9"/>
    <property type="match status" value="1"/>
</dbReference>
<dbReference type="InterPro" id="IPR036393">
    <property type="entry name" value="AceGlu_kinase-like_sf"/>
</dbReference>
<evidence type="ECO:0000256" key="9">
    <source>
        <dbReference type="ARBA" id="ARBA00022840"/>
    </source>
</evidence>
<feature type="binding site" evidence="13">
    <location>
        <position position="119"/>
    </location>
    <ligand>
        <name>substrate</name>
    </ligand>
</feature>
<dbReference type="InterPro" id="IPR054352">
    <property type="entry name" value="ACT_Aspartokinase"/>
</dbReference>
<dbReference type="GO" id="GO:0005524">
    <property type="term" value="F:ATP binding"/>
    <property type="evidence" value="ECO:0007669"/>
    <property type="project" value="UniProtKB-KW"/>
</dbReference>
<dbReference type="Gene3D" id="3.30.2130.10">
    <property type="entry name" value="VC0802-like"/>
    <property type="match status" value="1"/>
</dbReference>
<name>A0A9X3WI74_9BACI</name>
<dbReference type="InterPro" id="IPR005260">
    <property type="entry name" value="Asp_kin_monofn"/>
</dbReference>
<dbReference type="PANTHER" id="PTHR21499">
    <property type="entry name" value="ASPARTATE KINASE"/>
    <property type="match status" value="1"/>
</dbReference>
<dbReference type="RefSeq" id="WP_259871281.1">
    <property type="nucleotide sequence ID" value="NZ_JAMQJZ010000001.1"/>
</dbReference>
<dbReference type="Gene3D" id="3.40.1160.10">
    <property type="entry name" value="Acetylglutamate kinase-like"/>
    <property type="match status" value="1"/>
</dbReference>
<dbReference type="EC" id="2.7.2.4" evidence="14"/>
<evidence type="ECO:0000256" key="2">
    <source>
        <dbReference type="ARBA" id="ARBA00004766"/>
    </source>
</evidence>
<feature type="binding site" evidence="13">
    <location>
        <begin position="218"/>
        <end position="219"/>
    </location>
    <ligand>
        <name>ATP</name>
        <dbReference type="ChEBI" id="CHEBI:30616"/>
    </ligand>
</feature>
<dbReference type="Pfam" id="PF00696">
    <property type="entry name" value="AA_kinase"/>
    <property type="match status" value="1"/>
</dbReference>
<evidence type="ECO:0000256" key="7">
    <source>
        <dbReference type="ARBA" id="ARBA00022741"/>
    </source>
</evidence>
<evidence type="ECO:0000256" key="3">
    <source>
        <dbReference type="ARBA" id="ARBA00004986"/>
    </source>
</evidence>
<feature type="binding site" evidence="13">
    <location>
        <begin position="5"/>
        <end position="8"/>
    </location>
    <ligand>
        <name>ATP</name>
        <dbReference type="ChEBI" id="CHEBI:30616"/>
    </ligand>
</feature>
<dbReference type="PROSITE" id="PS00324">
    <property type="entry name" value="ASPARTOKINASE"/>
    <property type="match status" value="1"/>
</dbReference>
<comment type="caution">
    <text evidence="17">The sequence shown here is derived from an EMBL/GenBank/DDBJ whole genome shotgun (WGS) entry which is preliminary data.</text>
</comment>
<dbReference type="AlphaFoldDB" id="A0A9X3WI74"/>
<dbReference type="InterPro" id="IPR001048">
    <property type="entry name" value="Asp/Glu/Uridylate_kinase"/>
</dbReference>
<keyword evidence="9 13" id="KW-0067">ATP-binding</keyword>
<feature type="binding site" evidence="13">
    <location>
        <position position="49"/>
    </location>
    <ligand>
        <name>substrate</name>
    </ligand>
</feature>
<gene>
    <name evidence="17" type="ORF">NC661_00940</name>
</gene>
<keyword evidence="11" id="KW-0457">Lysine biosynthesis</keyword>
<evidence type="ECO:0000256" key="5">
    <source>
        <dbReference type="ARBA" id="ARBA00010122"/>
    </source>
</evidence>
<comment type="catalytic activity">
    <reaction evidence="12 14">
        <text>L-aspartate + ATP = 4-phospho-L-aspartate + ADP</text>
        <dbReference type="Rhea" id="RHEA:23776"/>
        <dbReference type="ChEBI" id="CHEBI:29991"/>
        <dbReference type="ChEBI" id="CHEBI:30616"/>
        <dbReference type="ChEBI" id="CHEBI:57535"/>
        <dbReference type="ChEBI" id="CHEBI:456216"/>
        <dbReference type="EC" id="2.7.2.4"/>
    </reaction>
</comment>
<evidence type="ECO:0000256" key="15">
    <source>
        <dbReference type="RuleBase" id="RU004249"/>
    </source>
</evidence>
<dbReference type="SUPFAM" id="SSF53633">
    <property type="entry name" value="Carbamate kinase-like"/>
    <property type="match status" value="1"/>
</dbReference>
<evidence type="ECO:0000259" key="16">
    <source>
        <dbReference type="PROSITE" id="PS51671"/>
    </source>
</evidence>
<dbReference type="InterPro" id="IPR045865">
    <property type="entry name" value="ACT-like_dom_sf"/>
</dbReference>
<protein>
    <recommendedName>
        <fullName evidence="14">Aspartokinase</fullName>
        <ecNumber evidence="14">2.7.2.4</ecNumber>
    </recommendedName>
</protein>
<evidence type="ECO:0000256" key="4">
    <source>
        <dbReference type="ARBA" id="ARBA00005139"/>
    </source>
</evidence>